<sequence>MNAFNGHSGIIPPASAVPPQEMSLGTEEIGMAAAATAIYLLGGPPELAIATGMATAISALARVALIISPITPPTSIPFRSGVEDNNEGVLLEDKEEAGAK</sequence>
<dbReference type="AlphaFoldDB" id="A0A0K6FZY9"/>
<feature type="region of interest" description="Disordered" evidence="1">
    <location>
        <begin position="76"/>
        <end position="100"/>
    </location>
</feature>
<reference evidence="2 3" key="1">
    <citation type="submission" date="2015-07" db="EMBL/GenBank/DDBJ databases">
        <authorList>
            <person name="Noorani M."/>
        </authorList>
    </citation>
    <scope>NUCLEOTIDE SEQUENCE [LARGE SCALE GENOMIC DNA]</scope>
    <source>
        <strain evidence="2">BBA 69670</strain>
    </source>
</reference>
<keyword evidence="3" id="KW-1185">Reference proteome</keyword>
<evidence type="ECO:0000313" key="2">
    <source>
        <dbReference type="EMBL" id="CUA71557.1"/>
    </source>
</evidence>
<proteinExistence type="predicted"/>
<evidence type="ECO:0000256" key="1">
    <source>
        <dbReference type="SAM" id="MobiDB-lite"/>
    </source>
</evidence>
<dbReference type="Proteomes" id="UP000044841">
    <property type="component" value="Unassembled WGS sequence"/>
</dbReference>
<organism evidence="2 3">
    <name type="scientific">Rhizoctonia solani</name>
    <dbReference type="NCBI Taxonomy" id="456999"/>
    <lineage>
        <taxon>Eukaryota</taxon>
        <taxon>Fungi</taxon>
        <taxon>Dikarya</taxon>
        <taxon>Basidiomycota</taxon>
        <taxon>Agaricomycotina</taxon>
        <taxon>Agaricomycetes</taxon>
        <taxon>Cantharellales</taxon>
        <taxon>Ceratobasidiaceae</taxon>
        <taxon>Rhizoctonia</taxon>
    </lineage>
</organism>
<name>A0A0K6FZY9_9AGAM</name>
<accession>A0A0K6FZY9</accession>
<gene>
    <name evidence="2" type="ORF">RSOLAG22IIIB_04676</name>
</gene>
<evidence type="ECO:0000313" key="3">
    <source>
        <dbReference type="Proteomes" id="UP000044841"/>
    </source>
</evidence>
<dbReference type="EMBL" id="CYGV01001245">
    <property type="protein sequence ID" value="CUA71557.1"/>
    <property type="molecule type" value="Genomic_DNA"/>
</dbReference>
<protein>
    <submittedName>
        <fullName evidence="2">Uncharacterized protein</fullName>
    </submittedName>
</protein>